<dbReference type="EMBL" id="QSCO01000043">
    <property type="protein sequence ID" value="RGY02688.1"/>
    <property type="molecule type" value="Genomic_DNA"/>
</dbReference>
<dbReference type="Proteomes" id="UP000283426">
    <property type="component" value="Unassembled WGS sequence"/>
</dbReference>
<reference evidence="3 4" key="1">
    <citation type="submission" date="2018-08" db="EMBL/GenBank/DDBJ databases">
        <title>A genome reference for cultivated species of the human gut microbiota.</title>
        <authorList>
            <person name="Zou Y."/>
            <person name="Xue W."/>
            <person name="Luo G."/>
        </authorList>
    </citation>
    <scope>NUCLEOTIDE SEQUENCE [LARGE SCALE GENOMIC DNA]</scope>
    <source>
        <strain evidence="1 3">AF14-6AC</strain>
        <strain evidence="2 4">OF03-11</strain>
    </source>
</reference>
<evidence type="ECO:0000313" key="3">
    <source>
        <dbReference type="Proteomes" id="UP000283426"/>
    </source>
</evidence>
<proteinExistence type="predicted"/>
<dbReference type="InterPro" id="IPR046233">
    <property type="entry name" value="DUF6266"/>
</dbReference>
<name>A0A412WTD3_9BACT</name>
<organism evidence="1 3">
    <name type="scientific">Odoribacter splanchnicus</name>
    <dbReference type="NCBI Taxonomy" id="28118"/>
    <lineage>
        <taxon>Bacteria</taxon>
        <taxon>Pseudomonadati</taxon>
        <taxon>Bacteroidota</taxon>
        <taxon>Bacteroidia</taxon>
        <taxon>Bacteroidales</taxon>
        <taxon>Odoribacteraceae</taxon>
        <taxon>Odoribacter</taxon>
    </lineage>
</organism>
<evidence type="ECO:0000313" key="1">
    <source>
        <dbReference type="EMBL" id="RGV30611.1"/>
    </source>
</evidence>
<evidence type="ECO:0000313" key="2">
    <source>
        <dbReference type="EMBL" id="RGY02688.1"/>
    </source>
</evidence>
<evidence type="ECO:0000313" key="4">
    <source>
        <dbReference type="Proteomes" id="UP000284434"/>
    </source>
</evidence>
<dbReference type="Pfam" id="PF19781">
    <property type="entry name" value="DUF6266"/>
    <property type="match status" value="1"/>
</dbReference>
<sequence length="209" mass="22897">MAEFNSYLLGKVTKSVGNITLVYTKRKNIAKAKVFKRKDNPTPEILEQRAKMKTLVQFGRRILPVVRKGFAGVGRGTAFNAFVALNMDKVSFGAGSVATIDYGRLLLASGLLVTPRVTVGYDEESGTYTFSQTAQEPEEGFASLADKVYGVLLETALQRVRIVALNNRGVAGETEYALPEEWEASKVEVYCFATSPNGRMVSDSMHLTV</sequence>
<protein>
    <submittedName>
        <fullName evidence="1">Uncharacterized protein</fullName>
    </submittedName>
</protein>
<accession>A0A412WTD3</accession>
<dbReference type="Proteomes" id="UP000284434">
    <property type="component" value="Unassembled WGS sequence"/>
</dbReference>
<gene>
    <name evidence="1" type="ORF">DWW24_00640</name>
    <name evidence="2" type="ORF">DXA53_19270</name>
</gene>
<dbReference type="EMBL" id="QRYW01000001">
    <property type="protein sequence ID" value="RGV30611.1"/>
    <property type="molecule type" value="Genomic_DNA"/>
</dbReference>
<comment type="caution">
    <text evidence="1">The sequence shown here is derived from an EMBL/GenBank/DDBJ whole genome shotgun (WGS) entry which is preliminary data.</text>
</comment>
<dbReference type="AlphaFoldDB" id="A0A412WTD3"/>
<dbReference type="RefSeq" id="WP_118104921.1">
    <property type="nucleotide sequence ID" value="NZ_QRYW01000001.1"/>
</dbReference>